<accession>A0A1H6ICR6</accession>
<reference evidence="8 9" key="1">
    <citation type="submission" date="2016-10" db="EMBL/GenBank/DDBJ databases">
        <authorList>
            <person name="de Groot N.N."/>
        </authorList>
    </citation>
    <scope>NUCLEOTIDE SEQUENCE [LARGE SCALE GENOMIC DNA]</scope>
    <source>
        <strain evidence="8 9">YAD2003</strain>
    </source>
</reference>
<dbReference type="PANTHER" id="PTHR35936:SF34">
    <property type="entry name" value="ABC TRANSPORTER EXTRACELLULAR-BINDING PROTEIN YCKB-RELATED"/>
    <property type="match status" value="1"/>
</dbReference>
<dbReference type="Proteomes" id="UP000183190">
    <property type="component" value="Unassembled WGS sequence"/>
</dbReference>
<dbReference type="Pfam" id="PF00497">
    <property type="entry name" value="SBP_bac_3"/>
    <property type="match status" value="1"/>
</dbReference>
<feature type="region of interest" description="Disordered" evidence="5">
    <location>
        <begin position="26"/>
        <end position="58"/>
    </location>
</feature>
<dbReference type="GO" id="GO:0030313">
    <property type="term" value="C:cell envelope"/>
    <property type="evidence" value="ECO:0007669"/>
    <property type="project" value="UniProtKB-SubCell"/>
</dbReference>
<feature type="chain" id="PRO_5038697610" evidence="6">
    <location>
        <begin position="24"/>
        <end position="290"/>
    </location>
</feature>
<evidence type="ECO:0000256" key="5">
    <source>
        <dbReference type="SAM" id="MobiDB-lite"/>
    </source>
</evidence>
<dbReference type="PROSITE" id="PS51257">
    <property type="entry name" value="PROKAR_LIPOPROTEIN"/>
    <property type="match status" value="1"/>
</dbReference>
<evidence type="ECO:0000256" key="2">
    <source>
        <dbReference type="ARBA" id="ARBA00010333"/>
    </source>
</evidence>
<protein>
    <submittedName>
        <fullName evidence="8">Polar amino acid transport system substrate-binding protein</fullName>
    </submittedName>
</protein>
<keyword evidence="3 6" id="KW-0732">Signal</keyword>
<dbReference type="RefSeq" id="WP_074714650.1">
    <property type="nucleotide sequence ID" value="NZ_FNWV01000002.1"/>
</dbReference>
<evidence type="ECO:0000256" key="3">
    <source>
        <dbReference type="ARBA" id="ARBA00022729"/>
    </source>
</evidence>
<dbReference type="PANTHER" id="PTHR35936">
    <property type="entry name" value="MEMBRANE-BOUND LYTIC MUREIN TRANSGLYCOSYLASE F"/>
    <property type="match status" value="1"/>
</dbReference>
<name>A0A1H6ICR6_RUMFL</name>
<feature type="signal peptide" evidence="6">
    <location>
        <begin position="1"/>
        <end position="23"/>
    </location>
</feature>
<gene>
    <name evidence="8" type="ORF">SAMN02910265_00867</name>
</gene>
<dbReference type="SUPFAM" id="SSF53850">
    <property type="entry name" value="Periplasmic binding protein-like II"/>
    <property type="match status" value="1"/>
</dbReference>
<comment type="similarity">
    <text evidence="2 4">Belongs to the bacterial solute-binding protein 3 family.</text>
</comment>
<dbReference type="InterPro" id="IPR001638">
    <property type="entry name" value="Solute-binding_3/MltF_N"/>
</dbReference>
<sequence>MNNKFFRSILAGLSAVSMISAMTGCSSTNSSDSATKETVPPYTKYSAEEEANPDTSSKLDQSLQNVYDNKKLVIGLDTGFQPMSFTDESGEIIGFDIDIAQEVCDRMGIELVKQPVSHDKLIEELNAGRIDCIWNGLSANSEMAADLNLSNPYFMTDIAIIVPTDSDIKTMDDLSGKTVGVQKGSAAQEILEASDIFNDITESVYDDNTAIEEMEAGSSDAVCLDLAAANYYIFQLGKKFAILDESIGTIEYVVGFRTEDMTLRDEVQNQLDAMEEDGKLTELSAKWSSN</sequence>
<evidence type="ECO:0000313" key="8">
    <source>
        <dbReference type="EMBL" id="SEH47104.1"/>
    </source>
</evidence>
<dbReference type="SMART" id="SM00062">
    <property type="entry name" value="PBPb"/>
    <property type="match status" value="1"/>
</dbReference>
<proteinExistence type="inferred from homology"/>
<dbReference type="OrthoDB" id="9775197at2"/>
<evidence type="ECO:0000256" key="1">
    <source>
        <dbReference type="ARBA" id="ARBA00004196"/>
    </source>
</evidence>
<evidence type="ECO:0000313" key="9">
    <source>
        <dbReference type="Proteomes" id="UP000183190"/>
    </source>
</evidence>
<dbReference type="AlphaFoldDB" id="A0A1H6ICR6"/>
<dbReference type="EMBL" id="FNWV01000002">
    <property type="protein sequence ID" value="SEH47104.1"/>
    <property type="molecule type" value="Genomic_DNA"/>
</dbReference>
<dbReference type="InterPro" id="IPR018313">
    <property type="entry name" value="SBP_3_CS"/>
</dbReference>
<comment type="subcellular location">
    <subcellularLocation>
        <location evidence="1">Cell envelope</location>
    </subcellularLocation>
</comment>
<feature type="domain" description="Solute-binding protein family 3/N-terminal" evidence="7">
    <location>
        <begin position="71"/>
        <end position="290"/>
    </location>
</feature>
<dbReference type="Gene3D" id="3.40.190.10">
    <property type="entry name" value="Periplasmic binding protein-like II"/>
    <property type="match status" value="2"/>
</dbReference>
<evidence type="ECO:0000259" key="7">
    <source>
        <dbReference type="SMART" id="SM00062"/>
    </source>
</evidence>
<evidence type="ECO:0000256" key="6">
    <source>
        <dbReference type="SAM" id="SignalP"/>
    </source>
</evidence>
<dbReference type="PROSITE" id="PS01039">
    <property type="entry name" value="SBP_BACTERIAL_3"/>
    <property type="match status" value="1"/>
</dbReference>
<evidence type="ECO:0000256" key="4">
    <source>
        <dbReference type="RuleBase" id="RU003744"/>
    </source>
</evidence>
<organism evidence="8 9">
    <name type="scientific">Ruminococcus flavefaciens</name>
    <dbReference type="NCBI Taxonomy" id="1265"/>
    <lineage>
        <taxon>Bacteria</taxon>
        <taxon>Bacillati</taxon>
        <taxon>Bacillota</taxon>
        <taxon>Clostridia</taxon>
        <taxon>Eubacteriales</taxon>
        <taxon>Oscillospiraceae</taxon>
        <taxon>Ruminococcus</taxon>
    </lineage>
</organism>